<keyword evidence="4" id="KW-0804">Transcription</keyword>
<accession>A0A1G4SEY4</accession>
<dbReference type="Pfam" id="PF03466">
    <property type="entry name" value="LysR_substrate"/>
    <property type="match status" value="1"/>
</dbReference>
<dbReference type="STRING" id="260084.SAMN02927928_2640"/>
<dbReference type="SUPFAM" id="SSF46785">
    <property type="entry name" value="Winged helix' DNA-binding domain"/>
    <property type="match status" value="1"/>
</dbReference>
<dbReference type="GO" id="GO:0003700">
    <property type="term" value="F:DNA-binding transcription factor activity"/>
    <property type="evidence" value="ECO:0007669"/>
    <property type="project" value="InterPro"/>
</dbReference>
<evidence type="ECO:0000256" key="2">
    <source>
        <dbReference type="ARBA" id="ARBA00023015"/>
    </source>
</evidence>
<dbReference type="Gene3D" id="1.10.10.10">
    <property type="entry name" value="Winged helix-like DNA-binding domain superfamily/Winged helix DNA-binding domain"/>
    <property type="match status" value="1"/>
</dbReference>
<dbReference type="PANTHER" id="PTHR30126:SF91">
    <property type="entry name" value="LYSR FAMILY TRANSCRIPTIONAL REGULATOR"/>
    <property type="match status" value="1"/>
</dbReference>
<dbReference type="SUPFAM" id="SSF53850">
    <property type="entry name" value="Periplasmic binding protein-like II"/>
    <property type="match status" value="1"/>
</dbReference>
<dbReference type="Gene3D" id="3.40.190.290">
    <property type="match status" value="1"/>
</dbReference>
<name>A0A1G4SEY4_9CAUL</name>
<evidence type="ECO:0000313" key="7">
    <source>
        <dbReference type="Proteomes" id="UP000199150"/>
    </source>
</evidence>
<keyword evidence="7" id="KW-1185">Reference proteome</keyword>
<dbReference type="InterPro" id="IPR005119">
    <property type="entry name" value="LysR_subst-bd"/>
</dbReference>
<dbReference type="OrthoDB" id="196624at2"/>
<evidence type="ECO:0000256" key="4">
    <source>
        <dbReference type="ARBA" id="ARBA00023163"/>
    </source>
</evidence>
<evidence type="ECO:0000256" key="3">
    <source>
        <dbReference type="ARBA" id="ARBA00023125"/>
    </source>
</evidence>
<sequence>MSDPGTPTLDQLQILLCVVETGSFAAAARRLNRATSAITYAIDNLEFQLGLPIFDRVGTRKPELTEVGRAVLAEARTVTHGVDILRARVKGLLEGLEAEVSVAVDVMLPTARLVDALQAFQAAFPTIPLRLHVEALGGITQLVTGKTAVIGISGPLNTSVEGLDRRHIGAVKLVPVAAPFHPLAHTGRKAPGEARNHIQLVLTDRSPLTAGQDFGVIGVKTWRLADLGSKHALLLAGVGWGSMPEFMVRGDLEAGRLVALNLPDWPVNEYDMHAIYRTDTPPGPAAQWLIERFAAQT</sequence>
<dbReference type="InterPro" id="IPR036390">
    <property type="entry name" value="WH_DNA-bd_sf"/>
</dbReference>
<dbReference type="EMBL" id="FMTS01000004">
    <property type="protein sequence ID" value="SCW67772.1"/>
    <property type="molecule type" value="Genomic_DNA"/>
</dbReference>
<dbReference type="PANTHER" id="PTHR30126">
    <property type="entry name" value="HTH-TYPE TRANSCRIPTIONAL REGULATOR"/>
    <property type="match status" value="1"/>
</dbReference>
<dbReference type="RefSeq" id="WP_090648748.1">
    <property type="nucleotide sequence ID" value="NZ_CBCRYE010000002.1"/>
</dbReference>
<dbReference type="PROSITE" id="PS50931">
    <property type="entry name" value="HTH_LYSR"/>
    <property type="match status" value="1"/>
</dbReference>
<gene>
    <name evidence="6" type="ORF">SAMN02927928_2640</name>
</gene>
<feature type="domain" description="HTH lysR-type" evidence="5">
    <location>
        <begin position="7"/>
        <end position="65"/>
    </location>
</feature>
<keyword evidence="3 6" id="KW-0238">DNA-binding</keyword>
<dbReference type="GO" id="GO:0000976">
    <property type="term" value="F:transcription cis-regulatory region binding"/>
    <property type="evidence" value="ECO:0007669"/>
    <property type="project" value="TreeGrafter"/>
</dbReference>
<proteinExistence type="inferred from homology"/>
<evidence type="ECO:0000256" key="1">
    <source>
        <dbReference type="ARBA" id="ARBA00009437"/>
    </source>
</evidence>
<dbReference type="Proteomes" id="UP000199150">
    <property type="component" value="Unassembled WGS sequence"/>
</dbReference>
<comment type="similarity">
    <text evidence="1">Belongs to the LysR transcriptional regulatory family.</text>
</comment>
<dbReference type="AlphaFoldDB" id="A0A1G4SEY4"/>
<keyword evidence="2" id="KW-0805">Transcription regulation</keyword>
<dbReference type="InterPro" id="IPR036388">
    <property type="entry name" value="WH-like_DNA-bd_sf"/>
</dbReference>
<reference evidence="7" key="1">
    <citation type="submission" date="2016-10" db="EMBL/GenBank/DDBJ databases">
        <authorList>
            <person name="Varghese N."/>
            <person name="Submissions S."/>
        </authorList>
    </citation>
    <scope>NUCLEOTIDE SEQUENCE [LARGE SCALE GENOMIC DNA]</scope>
    <source>
        <strain evidence="7">CGMCC 1.3431</strain>
    </source>
</reference>
<dbReference type="Pfam" id="PF00126">
    <property type="entry name" value="HTH_1"/>
    <property type="match status" value="1"/>
</dbReference>
<protein>
    <submittedName>
        <fullName evidence="6">DNA-binding transcriptional regulator, LysR family</fullName>
    </submittedName>
</protein>
<evidence type="ECO:0000313" key="6">
    <source>
        <dbReference type="EMBL" id="SCW67772.1"/>
    </source>
</evidence>
<evidence type="ECO:0000259" key="5">
    <source>
        <dbReference type="PROSITE" id="PS50931"/>
    </source>
</evidence>
<organism evidence="6 7">
    <name type="scientific">Asticcacaulis taihuensis</name>
    <dbReference type="NCBI Taxonomy" id="260084"/>
    <lineage>
        <taxon>Bacteria</taxon>
        <taxon>Pseudomonadati</taxon>
        <taxon>Pseudomonadota</taxon>
        <taxon>Alphaproteobacteria</taxon>
        <taxon>Caulobacterales</taxon>
        <taxon>Caulobacteraceae</taxon>
        <taxon>Asticcacaulis</taxon>
    </lineage>
</organism>
<dbReference type="InterPro" id="IPR000847">
    <property type="entry name" value="LysR_HTH_N"/>
</dbReference>